<evidence type="ECO:0000313" key="3">
    <source>
        <dbReference type="Proteomes" id="UP000681720"/>
    </source>
</evidence>
<comment type="caution">
    <text evidence="2">The sequence shown here is derived from an EMBL/GenBank/DDBJ whole genome shotgun (WGS) entry which is preliminary data.</text>
</comment>
<evidence type="ECO:0000256" key="1">
    <source>
        <dbReference type="SAM" id="Phobius"/>
    </source>
</evidence>
<keyword evidence="1" id="KW-0472">Membrane</keyword>
<keyword evidence="1" id="KW-1133">Transmembrane helix</keyword>
<dbReference type="Proteomes" id="UP000681720">
    <property type="component" value="Unassembled WGS sequence"/>
</dbReference>
<organism evidence="2 3">
    <name type="scientific">Rotaria magnacalcarata</name>
    <dbReference type="NCBI Taxonomy" id="392030"/>
    <lineage>
        <taxon>Eukaryota</taxon>
        <taxon>Metazoa</taxon>
        <taxon>Spiralia</taxon>
        <taxon>Gnathifera</taxon>
        <taxon>Rotifera</taxon>
        <taxon>Eurotatoria</taxon>
        <taxon>Bdelloidea</taxon>
        <taxon>Philodinida</taxon>
        <taxon>Philodinidae</taxon>
        <taxon>Rotaria</taxon>
    </lineage>
</organism>
<dbReference type="Pfam" id="PF15879">
    <property type="entry name" value="MWFE"/>
    <property type="match status" value="1"/>
</dbReference>
<protein>
    <recommendedName>
        <fullName evidence="4">NADH dehydrogenase [ubiquinone] 1 alpha subcomplex subunit 1</fullName>
    </recommendedName>
</protein>
<keyword evidence="1" id="KW-0812">Transmembrane</keyword>
<feature type="transmembrane region" description="Helical" evidence="1">
    <location>
        <begin position="12"/>
        <end position="35"/>
    </location>
</feature>
<evidence type="ECO:0008006" key="4">
    <source>
        <dbReference type="Google" id="ProtNLM"/>
    </source>
</evidence>
<evidence type="ECO:0000313" key="2">
    <source>
        <dbReference type="EMBL" id="CAF5193470.1"/>
    </source>
</evidence>
<reference evidence="2" key="1">
    <citation type="submission" date="2021-02" db="EMBL/GenBank/DDBJ databases">
        <authorList>
            <person name="Nowell W R."/>
        </authorList>
    </citation>
    <scope>NUCLEOTIDE SEQUENCE</scope>
</reference>
<sequence>IEMVWFEIIPSLILTAGPLLLVAAPTIYIGNWFFLNGKKYGPKNMMKDDRDYYMYLRDRRITGNEYYPRGVDAIDERPTLVKLRNLWNM</sequence>
<feature type="non-terminal residue" evidence="2">
    <location>
        <position position="1"/>
    </location>
</feature>
<dbReference type="EMBL" id="CAJOBJ010339675">
    <property type="protein sequence ID" value="CAF5193470.1"/>
    <property type="molecule type" value="Genomic_DNA"/>
</dbReference>
<accession>A0A8S3I386</accession>
<proteinExistence type="predicted"/>
<dbReference type="AlphaFoldDB" id="A0A8S3I386"/>
<dbReference type="InterPro" id="IPR017384">
    <property type="entry name" value="NADH_Ub_cplx-1_asu_su-1"/>
</dbReference>
<gene>
    <name evidence="2" type="ORF">GIL414_LOCUS73913</name>
</gene>
<name>A0A8S3I386_9BILA</name>